<feature type="transmembrane region" description="Helical" evidence="2">
    <location>
        <begin position="21"/>
        <end position="46"/>
    </location>
</feature>
<keyword evidence="2" id="KW-1133">Transmembrane helix</keyword>
<organism evidence="3 4">
    <name type="scientific">Cylindrotheca closterium</name>
    <dbReference type="NCBI Taxonomy" id="2856"/>
    <lineage>
        <taxon>Eukaryota</taxon>
        <taxon>Sar</taxon>
        <taxon>Stramenopiles</taxon>
        <taxon>Ochrophyta</taxon>
        <taxon>Bacillariophyta</taxon>
        <taxon>Bacillariophyceae</taxon>
        <taxon>Bacillariophycidae</taxon>
        <taxon>Bacillariales</taxon>
        <taxon>Bacillariaceae</taxon>
        <taxon>Cylindrotheca</taxon>
    </lineage>
</organism>
<dbReference type="Proteomes" id="UP001295423">
    <property type="component" value="Unassembled WGS sequence"/>
</dbReference>
<dbReference type="SUPFAM" id="SSF53448">
    <property type="entry name" value="Nucleotide-diphospho-sugar transferases"/>
    <property type="match status" value="1"/>
</dbReference>
<dbReference type="InterPro" id="IPR029044">
    <property type="entry name" value="Nucleotide-diphossugar_trans"/>
</dbReference>
<protein>
    <submittedName>
        <fullName evidence="3">Uncharacterized protein</fullName>
    </submittedName>
</protein>
<dbReference type="InterPro" id="IPR050587">
    <property type="entry name" value="GNT1/Glycosyltrans_8"/>
</dbReference>
<dbReference type="PANTHER" id="PTHR11183">
    <property type="entry name" value="GLYCOGENIN SUBFAMILY MEMBER"/>
    <property type="match status" value="1"/>
</dbReference>
<reference evidence="3" key="1">
    <citation type="submission" date="2023-08" db="EMBL/GenBank/DDBJ databases">
        <authorList>
            <person name="Audoor S."/>
            <person name="Bilcke G."/>
        </authorList>
    </citation>
    <scope>NUCLEOTIDE SEQUENCE</scope>
</reference>
<evidence type="ECO:0000256" key="2">
    <source>
        <dbReference type="SAM" id="Phobius"/>
    </source>
</evidence>
<dbReference type="EMBL" id="CAKOGP040001728">
    <property type="protein sequence ID" value="CAJ1947469.1"/>
    <property type="molecule type" value="Genomic_DNA"/>
</dbReference>
<sequence>MPLQGLLGRRRIGGKQRRSPIPIQHVIIVGSLIIVALYAAGLLMIVGKGHSVAPSSENQAVVEKTNAPMRSKVDGSVDAGSNGRFGKDANPATQPVQMLSSTTDAETIGWAVTITGCGSDPITEGAAVLKHAVHLTSIHGNGRYNYKMYAIYHPDGEACALTLKDLGYELIQRETPVAVKDIEGKFLREKIESNGCCGEKELVKLEAYTLTEHPVVVHLDLDVVVLKPMDALFDMMMAKSPDDWDTINVPIMWPEKSLPEKVNAFFTRDYNMVGPGRTYKPVQGGFLVLRPDMKVYEEFVRIIKKGIDKEGTGWGGIVGPFYGFMTFQGLIPYYYDVLHDNEAIELSRCIYNQMADNPKDKRTINDIPQGRCRTNQEECEDCRNRPLEDVVSAHFTLCQKPWLCLPQDSDIIQLRLCRKLHHQWYRIRSDLEQSWGREAFGNGTYQKDHFFGFCTKHGKLGYLDIEKPYGAPIPK</sequence>
<feature type="region of interest" description="Disordered" evidence="1">
    <location>
        <begin position="71"/>
        <end position="94"/>
    </location>
</feature>
<gene>
    <name evidence="3" type="ORF">CYCCA115_LOCUS11159</name>
</gene>
<keyword evidence="2" id="KW-0812">Transmembrane</keyword>
<evidence type="ECO:0000256" key="1">
    <source>
        <dbReference type="SAM" id="MobiDB-lite"/>
    </source>
</evidence>
<keyword evidence="4" id="KW-1185">Reference proteome</keyword>
<proteinExistence type="predicted"/>
<evidence type="ECO:0000313" key="3">
    <source>
        <dbReference type="EMBL" id="CAJ1947469.1"/>
    </source>
</evidence>
<name>A0AAD2FNL9_9STRA</name>
<dbReference type="AlphaFoldDB" id="A0AAD2FNL9"/>
<evidence type="ECO:0000313" key="4">
    <source>
        <dbReference type="Proteomes" id="UP001295423"/>
    </source>
</evidence>
<dbReference type="Gene3D" id="3.90.550.10">
    <property type="entry name" value="Spore Coat Polysaccharide Biosynthesis Protein SpsA, Chain A"/>
    <property type="match status" value="1"/>
</dbReference>
<accession>A0AAD2FNL9</accession>
<keyword evidence="2" id="KW-0472">Membrane</keyword>
<comment type="caution">
    <text evidence="3">The sequence shown here is derived from an EMBL/GenBank/DDBJ whole genome shotgun (WGS) entry which is preliminary data.</text>
</comment>